<sequence length="182" mass="20909">MCTAEFYLMPKNPPCRDPANHSHFVRMFPCKTKHMRRALGSTNGFSVWVLLADVTQGADSHYDFRFLQEDALKQCFAYSRRSFEATRFAEEKHEFISAAVGTRKTRDRAMVWKRSCPLCEGGNTVEKADGTVLDVGIQKPVTLVVGREKIDLRWTRRFMCGGGDSWLWNLRSGCLSYRESLR</sequence>
<proteinExistence type="predicted"/>
<protein>
    <submittedName>
        <fullName evidence="1">Uncharacterized protein</fullName>
    </submittedName>
</protein>
<reference evidence="1" key="1">
    <citation type="journal article" date="2020" name="Stud. Mycol.">
        <title>101 Dothideomycetes genomes: a test case for predicting lifestyles and emergence of pathogens.</title>
        <authorList>
            <person name="Haridas S."/>
            <person name="Albert R."/>
            <person name="Binder M."/>
            <person name="Bloem J."/>
            <person name="Labutti K."/>
            <person name="Salamov A."/>
            <person name="Andreopoulos B."/>
            <person name="Baker S."/>
            <person name="Barry K."/>
            <person name="Bills G."/>
            <person name="Bluhm B."/>
            <person name="Cannon C."/>
            <person name="Castanera R."/>
            <person name="Culley D."/>
            <person name="Daum C."/>
            <person name="Ezra D."/>
            <person name="Gonzalez J."/>
            <person name="Henrissat B."/>
            <person name="Kuo A."/>
            <person name="Liang C."/>
            <person name="Lipzen A."/>
            <person name="Lutzoni F."/>
            <person name="Magnuson J."/>
            <person name="Mondo S."/>
            <person name="Nolan M."/>
            <person name="Ohm R."/>
            <person name="Pangilinan J."/>
            <person name="Park H.-J."/>
            <person name="Ramirez L."/>
            <person name="Alfaro M."/>
            <person name="Sun H."/>
            <person name="Tritt A."/>
            <person name="Yoshinaga Y."/>
            <person name="Zwiers L.-H."/>
            <person name="Turgeon B."/>
            <person name="Goodwin S."/>
            <person name="Spatafora J."/>
            <person name="Crous P."/>
            <person name="Grigoriev I."/>
        </authorList>
    </citation>
    <scope>NUCLEOTIDE SEQUENCE</scope>
    <source>
        <strain evidence="1">CBS 269.34</strain>
    </source>
</reference>
<gene>
    <name evidence="1" type="ORF">BU16DRAFT_597292</name>
</gene>
<name>A0A6A6QCN8_9PEZI</name>
<dbReference type="EMBL" id="MU004198">
    <property type="protein sequence ID" value="KAF2489776.1"/>
    <property type="molecule type" value="Genomic_DNA"/>
</dbReference>
<organism evidence="1 2">
    <name type="scientific">Lophium mytilinum</name>
    <dbReference type="NCBI Taxonomy" id="390894"/>
    <lineage>
        <taxon>Eukaryota</taxon>
        <taxon>Fungi</taxon>
        <taxon>Dikarya</taxon>
        <taxon>Ascomycota</taxon>
        <taxon>Pezizomycotina</taxon>
        <taxon>Dothideomycetes</taxon>
        <taxon>Pleosporomycetidae</taxon>
        <taxon>Mytilinidiales</taxon>
        <taxon>Mytilinidiaceae</taxon>
        <taxon>Lophium</taxon>
    </lineage>
</organism>
<dbReference type="Proteomes" id="UP000799750">
    <property type="component" value="Unassembled WGS sequence"/>
</dbReference>
<dbReference type="AlphaFoldDB" id="A0A6A6QCN8"/>
<evidence type="ECO:0000313" key="2">
    <source>
        <dbReference type="Proteomes" id="UP000799750"/>
    </source>
</evidence>
<accession>A0A6A6QCN8</accession>
<keyword evidence="2" id="KW-1185">Reference proteome</keyword>
<evidence type="ECO:0000313" key="1">
    <source>
        <dbReference type="EMBL" id="KAF2489776.1"/>
    </source>
</evidence>